<dbReference type="GO" id="GO:0043709">
    <property type="term" value="P:cell adhesion involved in single-species biofilm formation"/>
    <property type="evidence" value="ECO:0007669"/>
    <property type="project" value="TreeGrafter"/>
</dbReference>
<keyword evidence="4" id="KW-1185">Reference proteome</keyword>
<dbReference type="OrthoDB" id="6465350at2"/>
<sequence length="178" mass="18735">MYIYKNRILNTTTIVTTFLLFSLGINAAPVTVNITGKVIAAACTIDNSGSYDVIMPDVTAATLSGANTYGGWKEFEVTLSNCPAGTTSVTAKFSGTADGNDANKYANTTGTGYATNVSVQVQNRSCTVDDKGNNSTMTVNVDASKKATFDLQARPYSTPGNATVGNIKTVAMMDFTYN</sequence>
<dbReference type="GO" id="GO:0009289">
    <property type="term" value="C:pilus"/>
    <property type="evidence" value="ECO:0007669"/>
    <property type="project" value="InterPro"/>
</dbReference>
<organism evidence="3 4">
    <name type="scientific">Limnobaculum zhutongyuii</name>
    <dbReference type="NCBI Taxonomy" id="2498113"/>
    <lineage>
        <taxon>Bacteria</taxon>
        <taxon>Pseudomonadati</taxon>
        <taxon>Pseudomonadota</taxon>
        <taxon>Gammaproteobacteria</taxon>
        <taxon>Enterobacterales</taxon>
        <taxon>Budviciaceae</taxon>
        <taxon>Limnobaculum</taxon>
    </lineage>
</organism>
<accession>A0A411WN27</accession>
<proteinExistence type="predicted"/>
<dbReference type="EMBL" id="CP034752">
    <property type="protein sequence ID" value="QBH97633.1"/>
    <property type="molecule type" value="Genomic_DNA"/>
</dbReference>
<dbReference type="KEGG" id="prag:EKN56_15205"/>
<reference evidence="3 4" key="1">
    <citation type="submission" date="2019-03" db="EMBL/GenBank/DDBJ databases">
        <title>Pragia sp. nov. isolated from the gut tract of Carduelis flavirostris.</title>
        <authorList>
            <person name="Ge Y."/>
        </authorList>
    </citation>
    <scope>NUCLEOTIDE SEQUENCE [LARGE SCALE GENOMIC DNA]</scope>
    <source>
        <strain evidence="3 4">CF-458</strain>
    </source>
</reference>
<evidence type="ECO:0000259" key="2">
    <source>
        <dbReference type="Pfam" id="PF00419"/>
    </source>
</evidence>
<keyword evidence="1" id="KW-0732">Signal</keyword>
<gene>
    <name evidence="3" type="ORF">EKN56_15205</name>
</gene>
<dbReference type="AlphaFoldDB" id="A0A411WN27"/>
<dbReference type="Gene3D" id="2.60.40.1090">
    <property type="entry name" value="Fimbrial-type adhesion domain"/>
    <property type="match status" value="1"/>
</dbReference>
<dbReference type="SUPFAM" id="SSF49401">
    <property type="entry name" value="Bacterial adhesins"/>
    <property type="match status" value="1"/>
</dbReference>
<dbReference type="PANTHER" id="PTHR33420">
    <property type="entry name" value="FIMBRIAL SUBUNIT ELFA-RELATED"/>
    <property type="match status" value="1"/>
</dbReference>
<dbReference type="Proteomes" id="UP000293154">
    <property type="component" value="Chromosome"/>
</dbReference>
<dbReference type="InterPro" id="IPR008966">
    <property type="entry name" value="Adhesion_dom_sf"/>
</dbReference>
<feature type="domain" description="Fimbrial-type adhesion" evidence="2">
    <location>
        <begin position="33"/>
        <end position="177"/>
    </location>
</feature>
<feature type="signal peptide" evidence="1">
    <location>
        <begin position="1"/>
        <end position="27"/>
    </location>
</feature>
<dbReference type="InterPro" id="IPR000259">
    <property type="entry name" value="Adhesion_dom_fimbrial"/>
</dbReference>
<dbReference type="PANTHER" id="PTHR33420:SF27">
    <property type="entry name" value="PROTEIN FIMG"/>
    <property type="match status" value="1"/>
</dbReference>
<name>A0A411WN27_9GAMM</name>
<dbReference type="Pfam" id="PF00419">
    <property type="entry name" value="Fimbrial"/>
    <property type="match status" value="1"/>
</dbReference>
<evidence type="ECO:0000256" key="1">
    <source>
        <dbReference type="SAM" id="SignalP"/>
    </source>
</evidence>
<evidence type="ECO:0000313" key="3">
    <source>
        <dbReference type="EMBL" id="QBH97633.1"/>
    </source>
</evidence>
<feature type="chain" id="PRO_5019502771" evidence="1">
    <location>
        <begin position="28"/>
        <end position="178"/>
    </location>
</feature>
<protein>
    <submittedName>
        <fullName evidence="3">Type 1 fimbrial protein</fullName>
    </submittedName>
</protein>
<dbReference type="InterPro" id="IPR036937">
    <property type="entry name" value="Adhesion_dom_fimbrial_sf"/>
</dbReference>
<dbReference type="RefSeq" id="WP_130592565.1">
    <property type="nucleotide sequence ID" value="NZ_CP034752.1"/>
</dbReference>
<evidence type="ECO:0000313" key="4">
    <source>
        <dbReference type="Proteomes" id="UP000293154"/>
    </source>
</evidence>
<dbReference type="InterPro" id="IPR050263">
    <property type="entry name" value="Bact_Fimbrial_Adh_Pro"/>
</dbReference>